<dbReference type="EMBL" id="MBFU01000009">
    <property type="protein sequence ID" value="PWA03645.1"/>
    <property type="molecule type" value="Genomic_DNA"/>
</dbReference>
<dbReference type="GO" id="GO:0006886">
    <property type="term" value="P:intracellular protein transport"/>
    <property type="evidence" value="ECO:0007669"/>
    <property type="project" value="UniProtKB-UniRule"/>
</dbReference>
<evidence type="ECO:0000256" key="2">
    <source>
        <dbReference type="ARBA" id="ARBA00022448"/>
    </source>
</evidence>
<proteinExistence type="inferred from homology"/>
<dbReference type="InterPro" id="IPR001841">
    <property type="entry name" value="Znf_RING"/>
</dbReference>
<dbReference type="PANTHER" id="PTHR23323:SF24">
    <property type="entry name" value="VACUOLAR PROTEIN SORTING-ASSOCIATED PROTEIN 11 HOMOLOG"/>
    <property type="match status" value="1"/>
</dbReference>
<keyword evidence="2" id="KW-0813">Transport</keyword>
<evidence type="ECO:0000313" key="13">
    <source>
        <dbReference type="Proteomes" id="UP000245591"/>
    </source>
</evidence>
<dbReference type="GO" id="GO:0030674">
    <property type="term" value="F:protein-macromolecule adaptor activity"/>
    <property type="evidence" value="ECO:0007669"/>
    <property type="project" value="TreeGrafter"/>
</dbReference>
<gene>
    <name evidence="12" type="ORF">BB558_000167</name>
</gene>
<dbReference type="SUPFAM" id="SSF57850">
    <property type="entry name" value="RING/U-box"/>
    <property type="match status" value="1"/>
</dbReference>
<dbReference type="InterPro" id="IPR057307">
    <property type="entry name" value="PEP5_VPS11_N"/>
</dbReference>
<dbReference type="Gene3D" id="3.30.40.10">
    <property type="entry name" value="Zinc/RING finger domain, C3HC4 (zinc finger)"/>
    <property type="match status" value="1"/>
</dbReference>
<evidence type="ECO:0000259" key="11">
    <source>
        <dbReference type="PROSITE" id="PS50089"/>
    </source>
</evidence>
<dbReference type="Pfam" id="PF23413">
    <property type="entry name" value="zf_RING_Vps8_fungal"/>
    <property type="match status" value="1"/>
</dbReference>
<dbReference type="PANTHER" id="PTHR23323">
    <property type="entry name" value="VACUOLAR PROTEIN SORTING-ASSOCIATED PROTEIN"/>
    <property type="match status" value="1"/>
</dbReference>
<comment type="subcellular location">
    <subcellularLocation>
        <location evidence="8">Endomembrane system</location>
        <topology evidence="8">Peripheral membrane protein</topology>
        <orientation evidence="8">Cytoplasmic side</orientation>
    </subcellularLocation>
</comment>
<organism evidence="12 13">
    <name type="scientific">Smittium angustum</name>
    <dbReference type="NCBI Taxonomy" id="133377"/>
    <lineage>
        <taxon>Eukaryota</taxon>
        <taxon>Fungi</taxon>
        <taxon>Fungi incertae sedis</taxon>
        <taxon>Zoopagomycota</taxon>
        <taxon>Kickxellomycotina</taxon>
        <taxon>Harpellomycetes</taxon>
        <taxon>Harpellales</taxon>
        <taxon>Legeriomycetaceae</taxon>
        <taxon>Smittium</taxon>
    </lineage>
</organism>
<dbReference type="GO" id="GO:0007033">
    <property type="term" value="P:vacuole organization"/>
    <property type="evidence" value="ECO:0007669"/>
    <property type="project" value="TreeGrafter"/>
</dbReference>
<evidence type="ECO:0000256" key="1">
    <source>
        <dbReference type="ARBA" id="ARBA00007070"/>
    </source>
</evidence>
<reference evidence="12 13" key="1">
    <citation type="journal article" date="2018" name="MBio">
        <title>Comparative Genomics Reveals the Core Gene Toolbox for the Fungus-Insect Symbiosis.</title>
        <authorList>
            <person name="Wang Y."/>
            <person name="Stata M."/>
            <person name="Wang W."/>
            <person name="Stajich J.E."/>
            <person name="White M.M."/>
            <person name="Moncalvo J.M."/>
        </authorList>
    </citation>
    <scope>NUCLEOTIDE SEQUENCE [LARGE SCALE GENOMIC DNA]</scope>
    <source>
        <strain evidence="12 13">AUS-126-30</strain>
    </source>
</reference>
<dbReference type="InterPro" id="IPR057308">
    <property type="entry name" value="CHCR_PEP5_VPS11"/>
</dbReference>
<dbReference type="GO" id="GO:0048284">
    <property type="term" value="P:organelle fusion"/>
    <property type="evidence" value="ECO:0007669"/>
    <property type="project" value="TreeGrafter"/>
</dbReference>
<dbReference type="PROSITE" id="PS50089">
    <property type="entry name" value="ZF_RING_2"/>
    <property type="match status" value="1"/>
</dbReference>
<dbReference type="GO" id="GO:0006904">
    <property type="term" value="P:vesicle docking involved in exocytosis"/>
    <property type="evidence" value="ECO:0007669"/>
    <property type="project" value="TreeGrafter"/>
</dbReference>
<keyword evidence="6" id="KW-0653">Protein transport</keyword>
<keyword evidence="5" id="KW-0862">Zinc</keyword>
<feature type="domain" description="RING-type" evidence="11">
    <location>
        <begin position="976"/>
        <end position="1016"/>
    </location>
</feature>
<dbReference type="GO" id="GO:0008270">
    <property type="term" value="F:zinc ion binding"/>
    <property type="evidence" value="ECO:0007669"/>
    <property type="project" value="UniProtKB-KW"/>
</dbReference>
<dbReference type="GO" id="GO:0005768">
    <property type="term" value="C:endosome"/>
    <property type="evidence" value="ECO:0007669"/>
    <property type="project" value="UniProtKB-ARBA"/>
</dbReference>
<name>A0A2U1JF30_SMIAN</name>
<evidence type="ECO:0000256" key="7">
    <source>
        <dbReference type="ARBA" id="ARBA00023136"/>
    </source>
</evidence>
<evidence type="ECO:0000256" key="3">
    <source>
        <dbReference type="ARBA" id="ARBA00022723"/>
    </source>
</evidence>
<dbReference type="AlphaFoldDB" id="A0A2U1JF30"/>
<feature type="repeat" description="CHCR" evidence="10">
    <location>
        <begin position="421"/>
        <end position="575"/>
    </location>
</feature>
<comment type="similarity">
    <text evidence="1">Belongs to the VPS11 family.</text>
</comment>
<dbReference type="GO" id="GO:0007032">
    <property type="term" value="P:endosome organization"/>
    <property type="evidence" value="ECO:0007669"/>
    <property type="project" value="TreeGrafter"/>
</dbReference>
<keyword evidence="7" id="KW-0472">Membrane</keyword>
<accession>A0A2U1JF30</accession>
<sequence length="1067" mass="121123">MSNVQLRHFDFFKRKTLANLPPFLKSGCQLVYSVNGADYIFLVNDGWVYIIDNEFNSCRFSSSEIAEDAGFRVVQLFYNVDYKYLFTIKENISSNTNPILEIWKLRDLSQNFYTDKDINPEKLLLKKIVVERSFDSPFPVTAISISPDLSLAAIGFGNGSLVLIRGGLTNEKTIKQEQIYYSEEPITNLHFVLRPDTKNTNYLYATTTGQTLLYNITPKIESKTVLESRGCGIGCTTLSEDGNLSVAHEEAIYFYNIDGRGPCFAYEGTKMQIKRIDEYLLIATNENVLNRASNNDISPELNKISNHLDFSGEIATTFSIFDMKNKLLASRSLIPGGIKSICVNWNGILVFGNLGTLDYFEEVDLKSRIDLVCKQNLYMVATNIAQQSTEENKEELIAKINLENGDYLMEKNEPDLAIIEFIKTVGYIDPSFVIVKLLDIQHIDILIKYLEKLHEQHEANNDHTLLLITCYSKGGNDENLLRFLEKRIDEGNDDLDDDIQFDVEKVIQICAKEGHYKTALLVAKRFDVTHSVLNIMLYNLSQYKESMDYIEQLFQKLGSKGAGSMEFTENLDYVLEFGRLMLSNVPLEFINFLVNLCVDYNIRPKKFKPLFAGNDNLLVFFYEKLCFLKYDVNIDTCSYIEFKLSTQKPNYAEGLTSQDTNIENDIENSDKPYIGISSGVDDYRNQIAIYNDLLELYLSGADTEYKVQENNNPKTLTKTADKESNTSDNDIVKDFSKISIYSVSGSTHDKALKLLSLLSSKGNSLSNTTGEYLFDYDYAYILCAQEGFEEGLLFLHKLKENENSEKLLLFYFEQLKNSQSKDATAHAVKNILELLSIHSNKNLKQSRPLYRLALVQLSKTQMEWVNPEETQLVSDALSSCLDGIYENNILSPIEVLQLLDGSNKSSSNSGQYLGNGPNVTLGALKPYLQKVYSQQATEIDENLEQIAIYNTEIEKMHSEVNSLLNEPVLFDPPKTCSSCLATLSLPAVYFYCKHAFHQKCISNNISDEDISCLVCKTSQMVIQENYNTLSRTPSSVNYSKFIEQLSNTNKNQSGFNVLTDWLSRSSI</sequence>
<comment type="caution">
    <text evidence="12">The sequence shown here is derived from an EMBL/GenBank/DDBJ whole genome shotgun (WGS) entry which is preliminary data.</text>
</comment>
<evidence type="ECO:0000256" key="9">
    <source>
        <dbReference type="PROSITE-ProRule" id="PRU00175"/>
    </source>
</evidence>
<evidence type="ECO:0000313" key="12">
    <source>
        <dbReference type="EMBL" id="PWA03645.1"/>
    </source>
</evidence>
<keyword evidence="13" id="KW-1185">Reference proteome</keyword>
<keyword evidence="3" id="KW-0479">Metal-binding</keyword>
<dbReference type="Pfam" id="PF23341">
    <property type="entry name" value="PEP5_VPS11_N"/>
    <property type="match status" value="1"/>
</dbReference>
<dbReference type="PROSITE" id="PS50236">
    <property type="entry name" value="CHCR"/>
    <property type="match status" value="1"/>
</dbReference>
<evidence type="ECO:0000256" key="6">
    <source>
        <dbReference type="ARBA" id="ARBA00022927"/>
    </source>
</evidence>
<dbReference type="InterPro" id="IPR013083">
    <property type="entry name" value="Znf_RING/FYVE/PHD"/>
</dbReference>
<evidence type="ECO:0000256" key="5">
    <source>
        <dbReference type="ARBA" id="ARBA00022833"/>
    </source>
</evidence>
<keyword evidence="4 9" id="KW-0863">Zinc-finger</keyword>
<dbReference type="Pfam" id="PF23356">
    <property type="entry name" value="TPR_PEP5_VPS11"/>
    <property type="match status" value="1"/>
</dbReference>
<dbReference type="SUPFAM" id="SSF82171">
    <property type="entry name" value="DPP6 N-terminal domain-like"/>
    <property type="match status" value="1"/>
</dbReference>
<evidence type="ECO:0000256" key="8">
    <source>
        <dbReference type="ARBA" id="ARBA00029433"/>
    </source>
</evidence>
<dbReference type="Proteomes" id="UP000245591">
    <property type="component" value="Unassembled WGS sequence"/>
</dbReference>
<dbReference type="InterPro" id="IPR000547">
    <property type="entry name" value="Clathrin_H-chain/VPS_repeat"/>
</dbReference>
<evidence type="ECO:0000256" key="4">
    <source>
        <dbReference type="ARBA" id="ARBA00022771"/>
    </source>
</evidence>
<protein>
    <recommendedName>
        <fullName evidence="11">RING-type domain-containing protein</fullName>
    </recommendedName>
</protein>
<dbReference type="GO" id="GO:0030897">
    <property type="term" value="C:HOPS complex"/>
    <property type="evidence" value="ECO:0007669"/>
    <property type="project" value="TreeGrafter"/>
</dbReference>
<evidence type="ECO:0000256" key="10">
    <source>
        <dbReference type="PROSITE-ProRule" id="PRU01006"/>
    </source>
</evidence>